<dbReference type="EMBL" id="JBBEGN010000001">
    <property type="protein sequence ID" value="MEJ2866344.1"/>
    <property type="molecule type" value="Genomic_DNA"/>
</dbReference>
<dbReference type="RefSeq" id="WP_337692968.1">
    <property type="nucleotide sequence ID" value="NZ_JBBEGN010000001.1"/>
</dbReference>
<dbReference type="PANTHER" id="PTHR42760">
    <property type="entry name" value="SHORT-CHAIN DEHYDROGENASES/REDUCTASES FAMILY MEMBER"/>
    <property type="match status" value="1"/>
</dbReference>
<dbReference type="CDD" id="cd05233">
    <property type="entry name" value="SDR_c"/>
    <property type="match status" value="1"/>
</dbReference>
<evidence type="ECO:0000313" key="2">
    <source>
        <dbReference type="EMBL" id="MEJ2866344.1"/>
    </source>
</evidence>
<protein>
    <submittedName>
        <fullName evidence="2">SDR family oxidoreductase</fullName>
        <ecNumber evidence="2">1.-.-.-</ecNumber>
    </submittedName>
</protein>
<dbReference type="Proteomes" id="UP001385809">
    <property type="component" value="Unassembled WGS sequence"/>
</dbReference>
<dbReference type="Gene3D" id="3.40.50.720">
    <property type="entry name" value="NAD(P)-binding Rossmann-like Domain"/>
    <property type="match status" value="1"/>
</dbReference>
<evidence type="ECO:0000313" key="3">
    <source>
        <dbReference type="Proteomes" id="UP001385809"/>
    </source>
</evidence>
<name>A0ABU8MGB7_9PSEU</name>
<keyword evidence="3" id="KW-1185">Reference proteome</keyword>
<comment type="similarity">
    <text evidence="1">Belongs to the short-chain dehydrogenases/reductases (SDR) family.</text>
</comment>
<dbReference type="InterPro" id="IPR002347">
    <property type="entry name" value="SDR_fam"/>
</dbReference>
<dbReference type="Pfam" id="PF13561">
    <property type="entry name" value="adh_short_C2"/>
    <property type="match status" value="1"/>
</dbReference>
<accession>A0ABU8MGB7</accession>
<keyword evidence="2" id="KW-0560">Oxidoreductase</keyword>
<dbReference type="PANTHER" id="PTHR42760:SF40">
    <property type="entry name" value="3-OXOACYL-[ACYL-CARRIER-PROTEIN] REDUCTASE, CHLOROPLASTIC"/>
    <property type="match status" value="1"/>
</dbReference>
<proteinExistence type="inferred from homology"/>
<reference evidence="2 3" key="1">
    <citation type="submission" date="2024-03" db="EMBL/GenBank/DDBJ databases">
        <title>Actinomycetospora sp. OC33-EN08, a novel actinomycete isolated from wild orchid (Aerides multiflora).</title>
        <authorList>
            <person name="Suriyachadkun C."/>
        </authorList>
    </citation>
    <scope>NUCLEOTIDE SEQUENCE [LARGE SCALE GENOMIC DNA]</scope>
    <source>
        <strain evidence="2 3">OC33-EN08</strain>
    </source>
</reference>
<comment type="caution">
    <text evidence="2">The sequence shown here is derived from an EMBL/GenBank/DDBJ whole genome shotgun (WGS) entry which is preliminary data.</text>
</comment>
<organism evidence="2 3">
    <name type="scientific">Actinomycetospora aurantiaca</name>
    <dbReference type="NCBI Taxonomy" id="3129233"/>
    <lineage>
        <taxon>Bacteria</taxon>
        <taxon>Bacillati</taxon>
        <taxon>Actinomycetota</taxon>
        <taxon>Actinomycetes</taxon>
        <taxon>Pseudonocardiales</taxon>
        <taxon>Pseudonocardiaceae</taxon>
        <taxon>Actinomycetospora</taxon>
    </lineage>
</organism>
<evidence type="ECO:0000256" key="1">
    <source>
        <dbReference type="ARBA" id="ARBA00006484"/>
    </source>
</evidence>
<gene>
    <name evidence="2" type="ORF">WCD74_01120</name>
</gene>
<sequence length="234" mass="23588">MSDGSVLVTGGTGSLGAALCARFRQDGHAVVAADRSGATSVPDGVHHAPLDVTDSASVEACLDAVEALGRLTTVVLAHGVMVPVPGREAAGEGMERTLEVNLAGAARVAALAADRMTSGSIVLLSSHASRFGRMPGAAVYSASKAGVEALARGLACEYAPRLRANAVGVGFVETPMRGAGRDARRAAGDLLAQVPLGRLATHDDVVEAVSFLASDRAAYITGTTLMVDGGVTAR</sequence>
<dbReference type="EC" id="1.-.-.-" evidence="2"/>
<dbReference type="GO" id="GO:0016491">
    <property type="term" value="F:oxidoreductase activity"/>
    <property type="evidence" value="ECO:0007669"/>
    <property type="project" value="UniProtKB-KW"/>
</dbReference>
<dbReference type="InterPro" id="IPR036291">
    <property type="entry name" value="NAD(P)-bd_dom_sf"/>
</dbReference>
<dbReference type="PRINTS" id="PR00081">
    <property type="entry name" value="GDHRDH"/>
</dbReference>
<dbReference type="SUPFAM" id="SSF51735">
    <property type="entry name" value="NAD(P)-binding Rossmann-fold domains"/>
    <property type="match status" value="1"/>
</dbReference>